<sequence>MFYTPSPEPTYYPRHHTYSPKYHGTDDIHTSYRASSSSSSQSRYPHPSMRRSHTVGAQYVPGYEYGYDSSDAEPYTRMPHTYAWVFEQQIAEMLKENEETVRWVHEQQQSRETARDQFEIRILASGRRAFPTFEELLLHRPEVRARWTDSERRWKRWENEAEDTFQEEVRRLQEYRRQTERHRAAYERRKRVEEERERVRREHEREREALKSQRREAEREAGNRYEAQWTELLSSSEMLGFHDIPWPMFSQPQSLQDITPAKVAMFVLSPLHPGESRRDKIRNALKRWHPDRFGRISARVEEADREAIEEGVGIVARCLNDLLERHSQ</sequence>
<evidence type="ECO:0000256" key="2">
    <source>
        <dbReference type="ARBA" id="ARBA00022553"/>
    </source>
</evidence>
<dbReference type="AlphaFoldDB" id="A0A5C3P6A8"/>
<dbReference type="EMBL" id="ML211340">
    <property type="protein sequence ID" value="TFK84128.1"/>
    <property type="molecule type" value="Genomic_DNA"/>
</dbReference>
<keyword evidence="4" id="KW-0040">ANK repeat</keyword>
<dbReference type="STRING" id="1314778.A0A5C3P6A8"/>
<evidence type="ECO:0000256" key="3">
    <source>
        <dbReference type="ARBA" id="ARBA00022737"/>
    </source>
</evidence>
<dbReference type="PANTHER" id="PTHR15263:SF1">
    <property type="entry name" value="NF-KAPPA-B INHIBITOR-LIKE PROTEIN 1"/>
    <property type="match status" value="1"/>
</dbReference>
<dbReference type="InParanoid" id="A0A5C3P6A8"/>
<reference evidence="7 8" key="1">
    <citation type="journal article" date="2019" name="Nat. Ecol. Evol.">
        <title>Megaphylogeny resolves global patterns of mushroom evolution.</title>
        <authorList>
            <person name="Varga T."/>
            <person name="Krizsan K."/>
            <person name="Foldi C."/>
            <person name="Dima B."/>
            <person name="Sanchez-Garcia M."/>
            <person name="Sanchez-Ramirez S."/>
            <person name="Szollosi G.J."/>
            <person name="Szarkandi J.G."/>
            <person name="Papp V."/>
            <person name="Albert L."/>
            <person name="Andreopoulos W."/>
            <person name="Angelini C."/>
            <person name="Antonin V."/>
            <person name="Barry K.W."/>
            <person name="Bougher N.L."/>
            <person name="Buchanan P."/>
            <person name="Buyck B."/>
            <person name="Bense V."/>
            <person name="Catcheside P."/>
            <person name="Chovatia M."/>
            <person name="Cooper J."/>
            <person name="Damon W."/>
            <person name="Desjardin D."/>
            <person name="Finy P."/>
            <person name="Geml J."/>
            <person name="Haridas S."/>
            <person name="Hughes K."/>
            <person name="Justo A."/>
            <person name="Karasinski D."/>
            <person name="Kautmanova I."/>
            <person name="Kiss B."/>
            <person name="Kocsube S."/>
            <person name="Kotiranta H."/>
            <person name="LaButti K.M."/>
            <person name="Lechner B.E."/>
            <person name="Liimatainen K."/>
            <person name="Lipzen A."/>
            <person name="Lukacs Z."/>
            <person name="Mihaltcheva S."/>
            <person name="Morgado L.N."/>
            <person name="Niskanen T."/>
            <person name="Noordeloos M.E."/>
            <person name="Ohm R.A."/>
            <person name="Ortiz-Santana B."/>
            <person name="Ovrebo C."/>
            <person name="Racz N."/>
            <person name="Riley R."/>
            <person name="Savchenko A."/>
            <person name="Shiryaev A."/>
            <person name="Soop K."/>
            <person name="Spirin V."/>
            <person name="Szebenyi C."/>
            <person name="Tomsovsky M."/>
            <person name="Tulloss R.E."/>
            <person name="Uehling J."/>
            <person name="Grigoriev I.V."/>
            <person name="Vagvolgyi C."/>
            <person name="Papp T."/>
            <person name="Martin F.M."/>
            <person name="Miettinen O."/>
            <person name="Hibbett D.S."/>
            <person name="Nagy L.G."/>
        </authorList>
    </citation>
    <scope>NUCLEOTIDE SEQUENCE [LARGE SCALE GENOMIC DNA]</scope>
    <source>
        <strain evidence="7 8">HHB13444</strain>
    </source>
</reference>
<feature type="compositionally biased region" description="Pro residues" evidence="6">
    <location>
        <begin position="1"/>
        <end position="10"/>
    </location>
</feature>
<dbReference type="GO" id="GO:0005634">
    <property type="term" value="C:nucleus"/>
    <property type="evidence" value="ECO:0007669"/>
    <property type="project" value="UniProtKB-SubCell"/>
</dbReference>
<keyword evidence="2" id="KW-0597">Phosphoprotein</keyword>
<feature type="region of interest" description="Disordered" evidence="6">
    <location>
        <begin position="197"/>
        <end position="221"/>
    </location>
</feature>
<gene>
    <name evidence="7" type="ORF">K466DRAFT_235578</name>
</gene>
<evidence type="ECO:0000256" key="5">
    <source>
        <dbReference type="ARBA" id="ARBA00023242"/>
    </source>
</evidence>
<name>A0A5C3P6A8_9APHY</name>
<keyword evidence="5" id="KW-0539">Nucleus</keyword>
<dbReference type="InterPro" id="IPR038753">
    <property type="entry name" value="NFKBIL1"/>
</dbReference>
<dbReference type="GO" id="GO:0043124">
    <property type="term" value="P:negative regulation of canonical NF-kappaB signal transduction"/>
    <property type="evidence" value="ECO:0007669"/>
    <property type="project" value="InterPro"/>
</dbReference>
<evidence type="ECO:0000313" key="7">
    <source>
        <dbReference type="EMBL" id="TFK84128.1"/>
    </source>
</evidence>
<feature type="compositionally biased region" description="Low complexity" evidence="6">
    <location>
        <begin position="31"/>
        <end position="47"/>
    </location>
</feature>
<evidence type="ECO:0000256" key="4">
    <source>
        <dbReference type="ARBA" id="ARBA00023043"/>
    </source>
</evidence>
<dbReference type="Proteomes" id="UP000308197">
    <property type="component" value="Unassembled WGS sequence"/>
</dbReference>
<proteinExistence type="predicted"/>
<accession>A0A5C3P6A8</accession>
<keyword evidence="8" id="KW-1185">Reference proteome</keyword>
<dbReference type="PANTHER" id="PTHR15263">
    <property type="entry name" value="I-KAPPA-B-LIKE PROTEIN IKBL"/>
    <property type="match status" value="1"/>
</dbReference>
<keyword evidence="3" id="KW-0677">Repeat</keyword>
<evidence type="ECO:0000256" key="1">
    <source>
        <dbReference type="ARBA" id="ARBA00004123"/>
    </source>
</evidence>
<comment type="subcellular location">
    <subcellularLocation>
        <location evidence="1">Nucleus</location>
    </subcellularLocation>
</comment>
<protein>
    <submittedName>
        <fullName evidence="7">Uncharacterized protein</fullName>
    </submittedName>
</protein>
<organism evidence="7 8">
    <name type="scientific">Polyporus arcularius HHB13444</name>
    <dbReference type="NCBI Taxonomy" id="1314778"/>
    <lineage>
        <taxon>Eukaryota</taxon>
        <taxon>Fungi</taxon>
        <taxon>Dikarya</taxon>
        <taxon>Basidiomycota</taxon>
        <taxon>Agaricomycotina</taxon>
        <taxon>Agaricomycetes</taxon>
        <taxon>Polyporales</taxon>
        <taxon>Polyporaceae</taxon>
        <taxon>Polyporus</taxon>
    </lineage>
</organism>
<feature type="region of interest" description="Disordered" evidence="6">
    <location>
        <begin position="1"/>
        <end position="53"/>
    </location>
</feature>
<evidence type="ECO:0000313" key="8">
    <source>
        <dbReference type="Proteomes" id="UP000308197"/>
    </source>
</evidence>
<evidence type="ECO:0000256" key="6">
    <source>
        <dbReference type="SAM" id="MobiDB-lite"/>
    </source>
</evidence>